<comment type="caution">
    <text evidence="1">The sequence shown here is derived from an EMBL/GenBank/DDBJ whole genome shotgun (WGS) entry which is preliminary data.</text>
</comment>
<dbReference type="Proteomes" id="UP000052167">
    <property type="component" value="Unassembled WGS sequence"/>
</dbReference>
<organism evidence="1 2">
    <name type="scientific">Pseudorhizobium pelagicum</name>
    <dbReference type="NCBI Taxonomy" id="1509405"/>
    <lineage>
        <taxon>Bacteria</taxon>
        <taxon>Pseudomonadati</taxon>
        <taxon>Pseudomonadota</taxon>
        <taxon>Alphaproteobacteria</taxon>
        <taxon>Hyphomicrobiales</taxon>
        <taxon>Rhizobiaceae</taxon>
        <taxon>Rhizobium/Agrobacterium group</taxon>
        <taxon>Pseudorhizobium</taxon>
    </lineage>
</organism>
<gene>
    <name evidence="1" type="ORF">GV68_07195</name>
</gene>
<dbReference type="RefSeq" id="WP_037166389.1">
    <property type="nucleotide sequence ID" value="NZ_CAJXID010000026.1"/>
</dbReference>
<reference evidence="1 2" key="1">
    <citation type="submission" date="2014-06" db="EMBL/GenBank/DDBJ databases">
        <title>Rhizobium pelagicum/R2-400B4.</title>
        <authorList>
            <person name="Kimes N.E."/>
            <person name="Lopez-Perez M."/>
        </authorList>
    </citation>
    <scope>NUCLEOTIDE SEQUENCE [LARGE SCALE GENOMIC DNA]</scope>
    <source>
        <strain evidence="1 2">R2-400B4</strain>
    </source>
</reference>
<sequence length="83" mass="9039">MTTIQTAPVGSWLRVADDLQNVLISHDWVYPVHVFVGASAPDPNSAYHVCRSDRPFSLSGITGQDVYIRSGTDRPLDVVVTAV</sequence>
<evidence type="ECO:0000313" key="1">
    <source>
        <dbReference type="EMBL" id="KEQ06436.1"/>
    </source>
</evidence>
<dbReference type="EMBL" id="JOKJ01000016">
    <property type="protein sequence ID" value="KEQ06436.1"/>
    <property type="molecule type" value="Genomic_DNA"/>
</dbReference>
<dbReference type="OrthoDB" id="8453749at2"/>
<protein>
    <submittedName>
        <fullName evidence="1">Uncharacterized protein</fullName>
    </submittedName>
</protein>
<accession>A0A922T911</accession>
<evidence type="ECO:0000313" key="2">
    <source>
        <dbReference type="Proteomes" id="UP000052167"/>
    </source>
</evidence>
<keyword evidence="2" id="KW-1185">Reference proteome</keyword>
<dbReference type="AlphaFoldDB" id="A0A922T911"/>
<proteinExistence type="predicted"/>
<name>A0A922T911_9HYPH</name>